<dbReference type="InterPro" id="IPR029028">
    <property type="entry name" value="Alpha/beta_knot_MTases"/>
</dbReference>
<accession>A0A926IMT5</accession>
<evidence type="ECO:0000256" key="11">
    <source>
        <dbReference type="ARBA" id="ARBA00047944"/>
    </source>
</evidence>
<dbReference type="Pfam" id="PF04452">
    <property type="entry name" value="Methyltrans_RNA"/>
    <property type="match status" value="1"/>
</dbReference>
<dbReference type="AlphaFoldDB" id="A0A926IMT5"/>
<dbReference type="InterPro" id="IPR046887">
    <property type="entry name" value="RsmE_PUA-like"/>
</dbReference>
<dbReference type="EMBL" id="JACRTK010000002">
    <property type="protein sequence ID" value="MBC8590775.1"/>
    <property type="molecule type" value="Genomic_DNA"/>
</dbReference>
<dbReference type="CDD" id="cd18084">
    <property type="entry name" value="RsmE-like"/>
    <property type="match status" value="1"/>
</dbReference>
<dbReference type="GO" id="GO:0005737">
    <property type="term" value="C:cytoplasm"/>
    <property type="evidence" value="ECO:0007669"/>
    <property type="project" value="UniProtKB-SubCell"/>
</dbReference>
<evidence type="ECO:0000256" key="1">
    <source>
        <dbReference type="ARBA" id="ARBA00004496"/>
    </source>
</evidence>
<dbReference type="SUPFAM" id="SSF75217">
    <property type="entry name" value="alpha/beta knot"/>
    <property type="match status" value="1"/>
</dbReference>
<dbReference type="EC" id="2.1.1.193" evidence="3 12"/>
<evidence type="ECO:0000256" key="3">
    <source>
        <dbReference type="ARBA" id="ARBA00012328"/>
    </source>
</evidence>
<evidence type="ECO:0000313" key="15">
    <source>
        <dbReference type="EMBL" id="MBC8590775.1"/>
    </source>
</evidence>
<keyword evidence="8 12" id="KW-0808">Transferase</keyword>
<evidence type="ECO:0000256" key="4">
    <source>
        <dbReference type="ARBA" id="ARBA00013673"/>
    </source>
</evidence>
<gene>
    <name evidence="15" type="ORF">H8689_06460</name>
</gene>
<evidence type="ECO:0000256" key="9">
    <source>
        <dbReference type="ARBA" id="ARBA00022691"/>
    </source>
</evidence>
<keyword evidence="16" id="KW-1185">Reference proteome</keyword>
<dbReference type="NCBIfam" id="TIGR00046">
    <property type="entry name" value="RsmE family RNA methyltransferase"/>
    <property type="match status" value="1"/>
</dbReference>
<evidence type="ECO:0000256" key="12">
    <source>
        <dbReference type="PIRNR" id="PIRNR015601"/>
    </source>
</evidence>
<keyword evidence="5 12" id="KW-0963">Cytoplasm</keyword>
<evidence type="ECO:0000256" key="2">
    <source>
        <dbReference type="ARBA" id="ARBA00005528"/>
    </source>
</evidence>
<sequence>MRKFFVESDQIIEDKIFILDKDVKHIRDVLRLRTGDRIEISCDGVIYLCQIDDILRDKVILDILSNSKGENEPEIEIVLFQGLAKSNKMDFIIQKGTEIGIKDFYGVITDRTIVKIKDIKKEKNKISRWDLIAEEAAKQSKRDYIPKIKGIISFDEMIELIKDEESIIVPYEDEENLSIGNGLRNIKSKKINLIIGPEGGFEPDEIQKIEDIGGKIVSLGPRILRTETAGFVSATIILYELGKLGVI</sequence>
<keyword evidence="6 12" id="KW-0698">rRNA processing</keyword>
<dbReference type="SUPFAM" id="SSF88697">
    <property type="entry name" value="PUA domain-like"/>
    <property type="match status" value="1"/>
</dbReference>
<dbReference type="RefSeq" id="WP_249323609.1">
    <property type="nucleotide sequence ID" value="NZ_JACRTK010000002.1"/>
</dbReference>
<keyword evidence="9 12" id="KW-0949">S-adenosyl-L-methionine</keyword>
<evidence type="ECO:0000259" key="13">
    <source>
        <dbReference type="Pfam" id="PF04452"/>
    </source>
</evidence>
<keyword evidence="7 12" id="KW-0489">Methyltransferase</keyword>
<dbReference type="PIRSF" id="PIRSF015601">
    <property type="entry name" value="MTase_slr0722"/>
    <property type="match status" value="1"/>
</dbReference>
<feature type="domain" description="Ribosomal RNA small subunit methyltransferase E methyltransferase" evidence="13">
    <location>
        <begin position="72"/>
        <end position="237"/>
    </location>
</feature>
<dbReference type="Gene3D" id="2.40.240.20">
    <property type="entry name" value="Hypothetical PUA domain-like, domain 1"/>
    <property type="match status" value="1"/>
</dbReference>
<comment type="caution">
    <text evidence="15">The sequence shown here is derived from an EMBL/GenBank/DDBJ whole genome shotgun (WGS) entry which is preliminary data.</text>
</comment>
<comment type="function">
    <text evidence="10 12">Specifically methylates the N3 position of the uracil ring of uridine 1498 (m3U1498) in 16S rRNA. Acts on the fully assembled 30S ribosomal subunit.</text>
</comment>
<evidence type="ECO:0000256" key="6">
    <source>
        <dbReference type="ARBA" id="ARBA00022552"/>
    </source>
</evidence>
<reference evidence="15 16" key="1">
    <citation type="submission" date="2020-08" db="EMBL/GenBank/DDBJ databases">
        <title>Genome public.</title>
        <authorList>
            <person name="Liu C."/>
            <person name="Sun Q."/>
        </authorList>
    </citation>
    <scope>NUCLEOTIDE SEQUENCE [LARGE SCALE GENOMIC DNA]</scope>
    <source>
        <strain evidence="15 16">NSJ-26</strain>
    </source>
</reference>
<comment type="similarity">
    <text evidence="2 12">Belongs to the RNA methyltransferase RsmE family.</text>
</comment>
<proteinExistence type="inferred from homology"/>
<evidence type="ECO:0000256" key="5">
    <source>
        <dbReference type="ARBA" id="ARBA00022490"/>
    </source>
</evidence>
<evidence type="ECO:0000259" key="14">
    <source>
        <dbReference type="Pfam" id="PF20260"/>
    </source>
</evidence>
<dbReference type="InterPro" id="IPR006700">
    <property type="entry name" value="RsmE"/>
</dbReference>
<dbReference type="InterPro" id="IPR029026">
    <property type="entry name" value="tRNA_m1G_MTases_N"/>
</dbReference>
<evidence type="ECO:0000256" key="8">
    <source>
        <dbReference type="ARBA" id="ARBA00022679"/>
    </source>
</evidence>
<dbReference type="GO" id="GO:0070475">
    <property type="term" value="P:rRNA base methylation"/>
    <property type="evidence" value="ECO:0007669"/>
    <property type="project" value="TreeGrafter"/>
</dbReference>
<feature type="domain" description="Ribosomal RNA small subunit methyltransferase E PUA-like" evidence="14">
    <location>
        <begin position="20"/>
        <end position="64"/>
    </location>
</feature>
<name>A0A926IMT5_9FIRM</name>
<protein>
    <recommendedName>
        <fullName evidence="4 12">Ribosomal RNA small subunit methyltransferase E</fullName>
        <ecNumber evidence="3 12">2.1.1.193</ecNumber>
    </recommendedName>
</protein>
<dbReference type="PANTHER" id="PTHR30027:SF3">
    <property type="entry name" value="16S RRNA (URACIL(1498)-N(3))-METHYLTRANSFERASE"/>
    <property type="match status" value="1"/>
</dbReference>
<dbReference type="Gene3D" id="3.40.1280.10">
    <property type="match status" value="1"/>
</dbReference>
<dbReference type="Pfam" id="PF20260">
    <property type="entry name" value="PUA_4"/>
    <property type="match status" value="1"/>
</dbReference>
<dbReference type="Proteomes" id="UP000601522">
    <property type="component" value="Unassembled WGS sequence"/>
</dbReference>
<comment type="subcellular location">
    <subcellularLocation>
        <location evidence="1 12">Cytoplasm</location>
    </subcellularLocation>
</comment>
<dbReference type="InterPro" id="IPR015947">
    <property type="entry name" value="PUA-like_sf"/>
</dbReference>
<evidence type="ECO:0000256" key="10">
    <source>
        <dbReference type="ARBA" id="ARBA00025699"/>
    </source>
</evidence>
<dbReference type="GO" id="GO:0070042">
    <property type="term" value="F:rRNA (uridine-N3-)-methyltransferase activity"/>
    <property type="evidence" value="ECO:0007669"/>
    <property type="project" value="TreeGrafter"/>
</dbReference>
<comment type="catalytic activity">
    <reaction evidence="11 12">
        <text>uridine(1498) in 16S rRNA + S-adenosyl-L-methionine = N(3)-methyluridine(1498) in 16S rRNA + S-adenosyl-L-homocysteine + H(+)</text>
        <dbReference type="Rhea" id="RHEA:42920"/>
        <dbReference type="Rhea" id="RHEA-COMP:10283"/>
        <dbReference type="Rhea" id="RHEA-COMP:10284"/>
        <dbReference type="ChEBI" id="CHEBI:15378"/>
        <dbReference type="ChEBI" id="CHEBI:57856"/>
        <dbReference type="ChEBI" id="CHEBI:59789"/>
        <dbReference type="ChEBI" id="CHEBI:65315"/>
        <dbReference type="ChEBI" id="CHEBI:74502"/>
        <dbReference type="EC" id="2.1.1.193"/>
    </reaction>
</comment>
<dbReference type="PANTHER" id="PTHR30027">
    <property type="entry name" value="RIBOSOMAL RNA SMALL SUBUNIT METHYLTRANSFERASE E"/>
    <property type="match status" value="1"/>
</dbReference>
<evidence type="ECO:0000256" key="7">
    <source>
        <dbReference type="ARBA" id="ARBA00022603"/>
    </source>
</evidence>
<organism evidence="15 16">
    <name type="scientific">Wansuia hejianensis</name>
    <dbReference type="NCBI Taxonomy" id="2763667"/>
    <lineage>
        <taxon>Bacteria</taxon>
        <taxon>Bacillati</taxon>
        <taxon>Bacillota</taxon>
        <taxon>Clostridia</taxon>
        <taxon>Lachnospirales</taxon>
        <taxon>Lachnospiraceae</taxon>
        <taxon>Wansuia</taxon>
    </lineage>
</organism>
<evidence type="ECO:0000313" key="16">
    <source>
        <dbReference type="Proteomes" id="UP000601522"/>
    </source>
</evidence>
<dbReference type="InterPro" id="IPR046886">
    <property type="entry name" value="RsmE_MTase_dom"/>
</dbReference>